<dbReference type="AlphaFoldDB" id="A0A7W5BZY9"/>
<proteinExistence type="predicted"/>
<evidence type="ECO:0000256" key="1">
    <source>
        <dbReference type="SAM" id="Phobius"/>
    </source>
</evidence>
<dbReference type="EMBL" id="JACHXM010000018">
    <property type="protein sequence ID" value="MBB3142242.1"/>
    <property type="molecule type" value="Genomic_DNA"/>
</dbReference>
<keyword evidence="1" id="KW-1133">Transmembrane helix</keyword>
<evidence type="ECO:0000313" key="3">
    <source>
        <dbReference type="Proteomes" id="UP000525987"/>
    </source>
</evidence>
<feature type="transmembrane region" description="Helical" evidence="1">
    <location>
        <begin position="18"/>
        <end position="34"/>
    </location>
</feature>
<dbReference type="Proteomes" id="UP000525987">
    <property type="component" value="Unassembled WGS sequence"/>
</dbReference>
<dbReference type="RefSeq" id="WP_183388610.1">
    <property type="nucleotide sequence ID" value="NZ_JACHXM010000018.1"/>
</dbReference>
<protein>
    <submittedName>
        <fullName evidence="2">Uncharacterized protein</fullName>
    </submittedName>
</protein>
<keyword evidence="1" id="KW-0812">Transmembrane</keyword>
<keyword evidence="3" id="KW-1185">Reference proteome</keyword>
<gene>
    <name evidence="2" type="ORF">FHR96_003129</name>
</gene>
<evidence type="ECO:0000313" key="2">
    <source>
        <dbReference type="EMBL" id="MBB3142242.1"/>
    </source>
</evidence>
<reference evidence="2 3" key="1">
    <citation type="submission" date="2020-08" db="EMBL/GenBank/DDBJ databases">
        <title>Genomic Encyclopedia of Type Strains, Phase III (KMG-III): the genomes of soil and plant-associated and newly described type strains.</title>
        <authorList>
            <person name="Whitman W."/>
        </authorList>
    </citation>
    <scope>NUCLEOTIDE SEQUENCE [LARGE SCALE GENOMIC DNA]</scope>
    <source>
        <strain evidence="2 3">CECT 5995</strain>
    </source>
</reference>
<comment type="caution">
    <text evidence="2">The sequence shown here is derived from an EMBL/GenBank/DDBJ whole genome shotgun (WGS) entry which is preliminary data.</text>
</comment>
<name>A0A7W5BZY9_9GAMM</name>
<organism evidence="2 3">
    <name type="scientific">Halomonas organivorans</name>
    <dbReference type="NCBI Taxonomy" id="257772"/>
    <lineage>
        <taxon>Bacteria</taxon>
        <taxon>Pseudomonadati</taxon>
        <taxon>Pseudomonadota</taxon>
        <taxon>Gammaproteobacteria</taxon>
        <taxon>Oceanospirillales</taxon>
        <taxon>Halomonadaceae</taxon>
        <taxon>Halomonas</taxon>
    </lineage>
</organism>
<accession>A0A7W5BZY9</accession>
<keyword evidence="1" id="KW-0472">Membrane</keyword>
<sequence>MMIGTFLARTRSGQGDRPLAALLLAAGMAAWLLWHPGLVQEVSWPWRWPMVVLGGWALGCAFLRPLALEAGERGLWRLTGTAWSRASLPLFALLLVGRSWLG</sequence>
<feature type="transmembrane region" description="Helical" evidence="1">
    <location>
        <begin position="46"/>
        <end position="63"/>
    </location>
</feature>